<dbReference type="PANTHER" id="PTHR43394">
    <property type="entry name" value="ATP-DEPENDENT PERMEASE MDL1, MITOCHONDRIAL"/>
    <property type="match status" value="1"/>
</dbReference>
<keyword evidence="3" id="KW-0813">Transport</keyword>
<keyword evidence="11" id="KW-0445">Lipid transport</keyword>
<feature type="transmembrane region" description="Helical" evidence="13">
    <location>
        <begin position="145"/>
        <end position="167"/>
    </location>
</feature>
<evidence type="ECO:0000256" key="9">
    <source>
        <dbReference type="ARBA" id="ARBA00022967"/>
    </source>
</evidence>
<keyword evidence="8 16" id="KW-0067">ATP-binding</keyword>
<proteinExistence type="inferred from homology"/>
<dbReference type="NCBIfam" id="TIGR02203">
    <property type="entry name" value="MsbA_lipidA"/>
    <property type="match status" value="1"/>
</dbReference>
<dbReference type="Pfam" id="PF00005">
    <property type="entry name" value="ABC_tran"/>
    <property type="match status" value="1"/>
</dbReference>
<evidence type="ECO:0000256" key="2">
    <source>
        <dbReference type="ARBA" id="ARBA00007577"/>
    </source>
</evidence>
<comment type="subcellular location">
    <subcellularLocation>
        <location evidence="1">Cell membrane</location>
        <topology evidence="1">Multi-pass membrane protein</topology>
    </subcellularLocation>
</comment>
<feature type="transmembrane region" description="Helical" evidence="13">
    <location>
        <begin position="71"/>
        <end position="89"/>
    </location>
</feature>
<keyword evidence="9" id="KW-1278">Translocase</keyword>
<dbReference type="GO" id="GO:0034040">
    <property type="term" value="F:ATPase-coupled lipid transmembrane transporter activity"/>
    <property type="evidence" value="ECO:0007669"/>
    <property type="project" value="InterPro"/>
</dbReference>
<sequence length="609" mass="66112">MSAETPKPVRNAKHSSRALFGRLLREAVKPYAGRIGLAVVCMAVAAGAQGLTAWLMEPVVDKVFTAKDQSMLWPVAVAVLLTFTVKGLADYAQSGLMSHVGLRVIADLQNRLYGHLTTMDVAFFQQHKTGSLVSRFLVDVNMLRAAVSNAITGFGKDALTAVALIAVMFYQDWLLAAVAFFVFPIAIYPIARLGRRMRKVSVNTQEHMGLFNTILEQSFAGIRMVKAYRMERRERERVAGLTEDVYRLTQKAALTRAASSPIMETLGGLAVTVVIVYGGYRVIEGVTTTGAFFSFITALMMAYQPLKSLARLNTTVQEGLAAAQRLFDVLDTRPSIADRPGAAPLALAGGGVRMERVTFRYDAADTDDRPALRDLTLEVPAGKTVALVGPSGAGKSTVMNLIPRFYDVTDGRVTVDGMDVRDVTLESLRNAVALVSQEVVLFDDTVANNIGYGRPDADRAEIEAAARHAAAHEFIERLPQGYDTLVGERGLKLSGGQRQRLAIARAMLKNAPILLLDEATSALDTESERQVQAALEELMKGRTTLVIAHRLSTVVSADLIHVVDHGRVIESGTHEDLLRRDGAYARLYQLQFAAEQAPGTADQGIALSP</sequence>
<dbReference type="InterPro" id="IPR011527">
    <property type="entry name" value="ABC1_TM_dom"/>
</dbReference>
<dbReference type="InterPro" id="IPR017871">
    <property type="entry name" value="ABC_transporter-like_CS"/>
</dbReference>
<dbReference type="SUPFAM" id="SSF90123">
    <property type="entry name" value="ABC transporter transmembrane region"/>
    <property type="match status" value="1"/>
</dbReference>
<dbReference type="InterPro" id="IPR003439">
    <property type="entry name" value="ABC_transporter-like_ATP-bd"/>
</dbReference>
<name>A0A286GEJ0_9PROT</name>
<organism evidence="16 17">
    <name type="scientific">Caenispirillum bisanense</name>
    <dbReference type="NCBI Taxonomy" id="414052"/>
    <lineage>
        <taxon>Bacteria</taxon>
        <taxon>Pseudomonadati</taxon>
        <taxon>Pseudomonadota</taxon>
        <taxon>Alphaproteobacteria</taxon>
        <taxon>Rhodospirillales</taxon>
        <taxon>Novispirillaceae</taxon>
        <taxon>Caenispirillum</taxon>
    </lineage>
</organism>
<keyword evidence="7" id="KW-0547">Nucleotide-binding</keyword>
<dbReference type="InterPro" id="IPR011917">
    <property type="entry name" value="ABC_transpr_lipidA"/>
</dbReference>
<dbReference type="Proteomes" id="UP000219621">
    <property type="component" value="Unassembled WGS sequence"/>
</dbReference>
<dbReference type="PANTHER" id="PTHR43394:SF11">
    <property type="entry name" value="ATP-BINDING CASSETTE TRANSPORTER"/>
    <property type="match status" value="1"/>
</dbReference>
<dbReference type="Gene3D" id="3.40.50.300">
    <property type="entry name" value="P-loop containing nucleotide triphosphate hydrolases"/>
    <property type="match status" value="1"/>
</dbReference>
<evidence type="ECO:0000259" key="14">
    <source>
        <dbReference type="PROSITE" id="PS50893"/>
    </source>
</evidence>
<dbReference type="GO" id="GO:0016887">
    <property type="term" value="F:ATP hydrolysis activity"/>
    <property type="evidence" value="ECO:0007669"/>
    <property type="project" value="InterPro"/>
</dbReference>
<keyword evidence="4" id="KW-1003">Cell membrane</keyword>
<dbReference type="AlphaFoldDB" id="A0A286GEJ0"/>
<dbReference type="InterPro" id="IPR027417">
    <property type="entry name" value="P-loop_NTPase"/>
</dbReference>
<dbReference type="PROSITE" id="PS50893">
    <property type="entry name" value="ABC_TRANSPORTER_2"/>
    <property type="match status" value="1"/>
</dbReference>
<protein>
    <submittedName>
        <fullName evidence="16">ATP-binding cassette, subfamily B, MsbA</fullName>
    </submittedName>
</protein>
<feature type="transmembrane region" description="Helical" evidence="13">
    <location>
        <begin position="286"/>
        <end position="303"/>
    </location>
</feature>
<gene>
    <name evidence="16" type="ORF">SAMN05421508_103276</name>
</gene>
<keyword evidence="5 13" id="KW-0812">Transmembrane</keyword>
<evidence type="ECO:0000256" key="4">
    <source>
        <dbReference type="ARBA" id="ARBA00022475"/>
    </source>
</evidence>
<dbReference type="PROSITE" id="PS00211">
    <property type="entry name" value="ABC_TRANSPORTER_1"/>
    <property type="match status" value="1"/>
</dbReference>
<evidence type="ECO:0000256" key="5">
    <source>
        <dbReference type="ARBA" id="ARBA00022692"/>
    </source>
</evidence>
<dbReference type="GO" id="GO:0005524">
    <property type="term" value="F:ATP binding"/>
    <property type="evidence" value="ECO:0007669"/>
    <property type="project" value="UniProtKB-KW"/>
</dbReference>
<dbReference type="Pfam" id="PF00664">
    <property type="entry name" value="ABC_membrane"/>
    <property type="match status" value="1"/>
</dbReference>
<dbReference type="GO" id="GO:0015421">
    <property type="term" value="F:ABC-type oligopeptide transporter activity"/>
    <property type="evidence" value="ECO:0007669"/>
    <property type="project" value="TreeGrafter"/>
</dbReference>
<evidence type="ECO:0000256" key="10">
    <source>
        <dbReference type="ARBA" id="ARBA00022989"/>
    </source>
</evidence>
<dbReference type="OrthoDB" id="5288404at2"/>
<evidence type="ECO:0000313" key="17">
    <source>
        <dbReference type="Proteomes" id="UP000219621"/>
    </source>
</evidence>
<evidence type="ECO:0000256" key="1">
    <source>
        <dbReference type="ARBA" id="ARBA00004651"/>
    </source>
</evidence>
<keyword evidence="10 13" id="KW-1133">Transmembrane helix</keyword>
<dbReference type="Gene3D" id="1.20.1560.10">
    <property type="entry name" value="ABC transporter type 1, transmembrane domain"/>
    <property type="match status" value="1"/>
</dbReference>
<evidence type="ECO:0000256" key="7">
    <source>
        <dbReference type="ARBA" id="ARBA00022741"/>
    </source>
</evidence>
<evidence type="ECO:0000256" key="6">
    <source>
        <dbReference type="ARBA" id="ARBA00022737"/>
    </source>
</evidence>
<dbReference type="CDD" id="cd18552">
    <property type="entry name" value="ABC_6TM_MsbA_like"/>
    <property type="match status" value="1"/>
</dbReference>
<evidence type="ECO:0000256" key="3">
    <source>
        <dbReference type="ARBA" id="ARBA00022448"/>
    </source>
</evidence>
<dbReference type="GO" id="GO:0005886">
    <property type="term" value="C:plasma membrane"/>
    <property type="evidence" value="ECO:0007669"/>
    <property type="project" value="UniProtKB-SubCell"/>
</dbReference>
<dbReference type="RefSeq" id="WP_097278660.1">
    <property type="nucleotide sequence ID" value="NZ_OCNJ01000003.1"/>
</dbReference>
<reference evidence="16 17" key="1">
    <citation type="submission" date="2017-09" db="EMBL/GenBank/DDBJ databases">
        <authorList>
            <person name="Ehlers B."/>
            <person name="Leendertz F.H."/>
        </authorList>
    </citation>
    <scope>NUCLEOTIDE SEQUENCE [LARGE SCALE GENOMIC DNA]</scope>
    <source>
        <strain evidence="16 17">USBA 140</strain>
    </source>
</reference>
<dbReference type="InterPro" id="IPR003593">
    <property type="entry name" value="AAA+_ATPase"/>
</dbReference>
<dbReference type="GO" id="GO:0090374">
    <property type="term" value="P:oligopeptide export from mitochondrion"/>
    <property type="evidence" value="ECO:0007669"/>
    <property type="project" value="TreeGrafter"/>
</dbReference>
<evidence type="ECO:0000256" key="11">
    <source>
        <dbReference type="ARBA" id="ARBA00023055"/>
    </source>
</evidence>
<dbReference type="PROSITE" id="PS50929">
    <property type="entry name" value="ABC_TM1F"/>
    <property type="match status" value="1"/>
</dbReference>
<dbReference type="InterPro" id="IPR036640">
    <property type="entry name" value="ABC1_TM_sf"/>
</dbReference>
<dbReference type="InterPro" id="IPR039421">
    <property type="entry name" value="Type_1_exporter"/>
</dbReference>
<feature type="domain" description="ABC transmembrane type-1" evidence="15">
    <location>
        <begin position="37"/>
        <end position="318"/>
    </location>
</feature>
<evidence type="ECO:0000256" key="13">
    <source>
        <dbReference type="SAM" id="Phobius"/>
    </source>
</evidence>
<accession>A0A286GEJ0</accession>
<evidence type="ECO:0000256" key="8">
    <source>
        <dbReference type="ARBA" id="ARBA00022840"/>
    </source>
</evidence>
<feature type="domain" description="ABC transporter" evidence="14">
    <location>
        <begin position="352"/>
        <end position="590"/>
    </location>
</feature>
<comment type="similarity">
    <text evidence="2">Belongs to the ABC transporter superfamily. ABCB family. Multidrug resistance exporter (TC 3.A.1.201) subfamily.</text>
</comment>
<evidence type="ECO:0000256" key="12">
    <source>
        <dbReference type="ARBA" id="ARBA00023136"/>
    </source>
</evidence>
<evidence type="ECO:0000259" key="15">
    <source>
        <dbReference type="PROSITE" id="PS50929"/>
    </source>
</evidence>
<evidence type="ECO:0000313" key="16">
    <source>
        <dbReference type="EMBL" id="SOD93943.1"/>
    </source>
</evidence>
<dbReference type="SUPFAM" id="SSF52540">
    <property type="entry name" value="P-loop containing nucleoside triphosphate hydrolases"/>
    <property type="match status" value="1"/>
</dbReference>
<feature type="transmembrane region" description="Helical" evidence="13">
    <location>
        <begin position="173"/>
        <end position="191"/>
    </location>
</feature>
<keyword evidence="6" id="KW-0677">Repeat</keyword>
<dbReference type="FunFam" id="3.40.50.300:FF:000221">
    <property type="entry name" value="Multidrug ABC transporter ATP-binding protein"/>
    <property type="match status" value="1"/>
</dbReference>
<feature type="transmembrane region" description="Helical" evidence="13">
    <location>
        <begin position="31"/>
        <end position="51"/>
    </location>
</feature>
<keyword evidence="17" id="KW-1185">Reference proteome</keyword>
<dbReference type="SMART" id="SM00382">
    <property type="entry name" value="AAA"/>
    <property type="match status" value="1"/>
</dbReference>
<keyword evidence="12 13" id="KW-0472">Membrane</keyword>
<dbReference type="EMBL" id="OCNJ01000003">
    <property type="protein sequence ID" value="SOD93943.1"/>
    <property type="molecule type" value="Genomic_DNA"/>
</dbReference>